<dbReference type="InterPro" id="IPR027417">
    <property type="entry name" value="P-loop_NTPase"/>
</dbReference>
<organism evidence="1 2">
    <name type="scientific">Propioniciclava flava</name>
    <dbReference type="NCBI Taxonomy" id="2072026"/>
    <lineage>
        <taxon>Bacteria</taxon>
        <taxon>Bacillati</taxon>
        <taxon>Actinomycetota</taxon>
        <taxon>Actinomycetes</taxon>
        <taxon>Propionibacteriales</taxon>
        <taxon>Propionibacteriaceae</taxon>
        <taxon>Propioniciclava</taxon>
    </lineage>
</organism>
<sequence>MSSIVLTSASGAPGVTTSALGLTLAWPRASVLVDADRAATPTVMAGYLHGQAAGAGLEAILQAHRERSALPEALKAIVRPLPPLPGDEAPRALLTGFTHLGAIDLFDPVWPPLLDAFEMNVEADIIIDAGRTGHRGLPDPLVREADLVVLVCRTSLIALSGLRPHLAALAAIAKVGATGLVLVGPRRPYAADEVAEQFGVPVLAEIAWDPVAADELHAGPGGLGRRWSRSAFAVSVDRAAEALFGHLARRDQAVAS</sequence>
<proteinExistence type="predicted"/>
<accession>A0A4Q2EL14</accession>
<dbReference type="SUPFAM" id="SSF52540">
    <property type="entry name" value="P-loop containing nucleoside triphosphate hydrolases"/>
    <property type="match status" value="1"/>
</dbReference>
<evidence type="ECO:0008006" key="3">
    <source>
        <dbReference type="Google" id="ProtNLM"/>
    </source>
</evidence>
<dbReference type="OrthoDB" id="5243870at2"/>
<dbReference type="AlphaFoldDB" id="A0A4Q2EL14"/>
<dbReference type="RefSeq" id="WP_129458307.1">
    <property type="nucleotide sequence ID" value="NZ_PPCV01000003.1"/>
</dbReference>
<evidence type="ECO:0000313" key="2">
    <source>
        <dbReference type="Proteomes" id="UP000290624"/>
    </source>
</evidence>
<name>A0A4Q2EL14_9ACTN</name>
<dbReference type="Proteomes" id="UP000290624">
    <property type="component" value="Unassembled WGS sequence"/>
</dbReference>
<keyword evidence="2" id="KW-1185">Reference proteome</keyword>
<protein>
    <recommendedName>
        <fullName evidence="3">ParA family protein</fullName>
    </recommendedName>
</protein>
<dbReference type="Gene3D" id="3.40.50.300">
    <property type="entry name" value="P-loop containing nucleotide triphosphate hydrolases"/>
    <property type="match status" value="1"/>
</dbReference>
<comment type="caution">
    <text evidence="1">The sequence shown here is derived from an EMBL/GenBank/DDBJ whole genome shotgun (WGS) entry which is preliminary data.</text>
</comment>
<evidence type="ECO:0000313" key="1">
    <source>
        <dbReference type="EMBL" id="RXW32695.1"/>
    </source>
</evidence>
<dbReference type="EMBL" id="PPCV01000003">
    <property type="protein sequence ID" value="RXW32695.1"/>
    <property type="molecule type" value="Genomic_DNA"/>
</dbReference>
<reference evidence="1 2" key="1">
    <citation type="submission" date="2018-01" db="EMBL/GenBank/DDBJ databases">
        <title>Lactibacter flavus gen. nov., sp. nov., a novel bacterium of the family Propionibacteriaceae isolated from raw milk and dairy products.</title>
        <authorList>
            <person name="Wenning M."/>
            <person name="Breitenwieser F."/>
            <person name="Huptas C."/>
            <person name="von Neubeck M."/>
            <person name="Busse H.-J."/>
            <person name="Scherer S."/>
        </authorList>
    </citation>
    <scope>NUCLEOTIDE SEQUENCE [LARGE SCALE GENOMIC DNA]</scope>
    <source>
        <strain evidence="1 2">VG341</strain>
    </source>
</reference>
<gene>
    <name evidence="1" type="ORF">C1706_05995</name>
</gene>